<dbReference type="InterPro" id="IPR029044">
    <property type="entry name" value="Nucleotide-diphossugar_trans"/>
</dbReference>
<protein>
    <recommendedName>
        <fullName evidence="3">UTP--glucose-1-phosphate uridylyltransferase</fullName>
        <ecNumber evidence="2">2.7.7.9</ecNumber>
    </recommendedName>
    <alternativeName>
        <fullName evidence="6">Alpha-D-glucosyl-1-phosphate uridylyltransferase</fullName>
    </alternativeName>
    <alternativeName>
        <fullName evidence="7">UDP-glucose pyrophosphorylase</fullName>
    </alternativeName>
    <alternativeName>
        <fullName evidence="8">Uridine diphosphoglucose pyrophosphorylase</fullName>
    </alternativeName>
</protein>
<sequence>MPINFAVIPVAGQGTRLLPLTKSQPKEMLPVGRKPIVQHVVEELTYSGISKICLVTGPGKQSIENHFDIDEELIQMLRKKGREELLGTLDFERKAIEYFYTRQRLQLGLGHAILSARSLVNDQSFVVALGDSIIGLHAKSRIVSQLMEQFEKKEADAAIAFEEVSPQDVVKYGIAEPRDDKMAVFELEGIVEKPSKEEATSNLAIAARYVFSPKIFDFLVETKPGINGEIQLTDAIQALIQNGGKVIGLKLDEGEERFDIGNPLSYFRAFIDFALADPEYGEALSKWTKSRFNNA</sequence>
<reference evidence="11 12" key="1">
    <citation type="submission" date="2018-06" db="EMBL/GenBank/DDBJ databases">
        <title>Draft Genome Sequence of a Novel Marine Bacterium Related to the Verrucomicrobia.</title>
        <authorList>
            <person name="Vosseberg J."/>
            <person name="Martijn J."/>
            <person name="Ettema T.J.G."/>
        </authorList>
    </citation>
    <scope>NUCLEOTIDE SEQUENCE [LARGE SCALE GENOMIC DNA]</scope>
    <source>
        <strain evidence="11">TARA_B100001123</strain>
    </source>
</reference>
<dbReference type="Gene3D" id="3.90.550.10">
    <property type="entry name" value="Spore Coat Polysaccharide Biosynthesis Protein SpsA, Chain A"/>
    <property type="match status" value="1"/>
</dbReference>
<evidence type="ECO:0000256" key="3">
    <source>
        <dbReference type="ARBA" id="ARBA00019048"/>
    </source>
</evidence>
<feature type="domain" description="Nucleotidyl transferase" evidence="10">
    <location>
        <begin position="6"/>
        <end position="270"/>
    </location>
</feature>
<dbReference type="PANTHER" id="PTHR43197">
    <property type="entry name" value="UTP--GLUCOSE-1-PHOSPHATE URIDYLYLTRANSFERASE"/>
    <property type="match status" value="1"/>
</dbReference>
<evidence type="ECO:0000259" key="10">
    <source>
        <dbReference type="Pfam" id="PF00483"/>
    </source>
</evidence>
<comment type="similarity">
    <text evidence="1">Belongs to the UDPGP type 2 family.</text>
</comment>
<evidence type="ECO:0000256" key="2">
    <source>
        <dbReference type="ARBA" id="ARBA00012415"/>
    </source>
</evidence>
<evidence type="ECO:0000256" key="4">
    <source>
        <dbReference type="ARBA" id="ARBA00022679"/>
    </source>
</evidence>
<evidence type="ECO:0000256" key="8">
    <source>
        <dbReference type="ARBA" id="ARBA00032341"/>
    </source>
</evidence>
<dbReference type="AlphaFoldDB" id="A0A2Z4AK33"/>
<keyword evidence="5 11" id="KW-0548">Nucleotidyltransferase</keyword>
<evidence type="ECO:0000256" key="6">
    <source>
        <dbReference type="ARBA" id="ARBA00031455"/>
    </source>
</evidence>
<evidence type="ECO:0000256" key="9">
    <source>
        <dbReference type="ARBA" id="ARBA00048128"/>
    </source>
</evidence>
<dbReference type="CDD" id="cd02541">
    <property type="entry name" value="UGPase_prokaryotic"/>
    <property type="match status" value="1"/>
</dbReference>
<organism evidence="11 12">
    <name type="scientific">Candidatus Moanibacter tarae</name>
    <dbReference type="NCBI Taxonomy" id="2200854"/>
    <lineage>
        <taxon>Bacteria</taxon>
        <taxon>Pseudomonadati</taxon>
        <taxon>Verrucomicrobiota</taxon>
        <taxon>Opitutia</taxon>
        <taxon>Puniceicoccales</taxon>
        <taxon>Puniceicoccales incertae sedis</taxon>
        <taxon>Candidatus Moanibacter</taxon>
    </lineage>
</organism>
<dbReference type="InterPro" id="IPR005771">
    <property type="entry name" value="GalU_uridylyltTrfase_bac/arc"/>
</dbReference>
<evidence type="ECO:0000256" key="5">
    <source>
        <dbReference type="ARBA" id="ARBA00022695"/>
    </source>
</evidence>
<dbReference type="GO" id="GO:0006011">
    <property type="term" value="P:UDP-alpha-D-glucose metabolic process"/>
    <property type="evidence" value="ECO:0007669"/>
    <property type="project" value="InterPro"/>
</dbReference>
<name>A0A2Z4AK33_9BACT</name>
<dbReference type="GO" id="GO:0003983">
    <property type="term" value="F:UTP:glucose-1-phosphate uridylyltransferase activity"/>
    <property type="evidence" value="ECO:0007669"/>
    <property type="project" value="UniProtKB-EC"/>
</dbReference>
<dbReference type="EC" id="2.7.7.9" evidence="2"/>
<accession>A0A2Z4AK33</accession>
<evidence type="ECO:0000313" key="11">
    <source>
        <dbReference type="EMBL" id="AWT60557.1"/>
    </source>
</evidence>
<dbReference type="InterPro" id="IPR005835">
    <property type="entry name" value="NTP_transferase_dom"/>
</dbReference>
<evidence type="ECO:0000313" key="12">
    <source>
        <dbReference type="Proteomes" id="UP000247465"/>
    </source>
</evidence>
<keyword evidence="4 11" id="KW-0808">Transferase</keyword>
<dbReference type="EMBL" id="CP029803">
    <property type="protein sequence ID" value="AWT60557.1"/>
    <property type="molecule type" value="Genomic_DNA"/>
</dbReference>
<dbReference type="Pfam" id="PF00483">
    <property type="entry name" value="NTP_transferase"/>
    <property type="match status" value="1"/>
</dbReference>
<dbReference type="SUPFAM" id="SSF53448">
    <property type="entry name" value="Nucleotide-diphospho-sugar transferases"/>
    <property type="match status" value="1"/>
</dbReference>
<dbReference type="PANTHER" id="PTHR43197:SF1">
    <property type="entry name" value="UTP--GLUCOSE-1-PHOSPHATE URIDYLYLTRANSFERASE"/>
    <property type="match status" value="1"/>
</dbReference>
<dbReference type="KEGG" id="mtar:DF168_01772"/>
<gene>
    <name evidence="11" type="primary">gtaB</name>
    <name evidence="11" type="ORF">DF168_01772</name>
</gene>
<evidence type="ECO:0000256" key="1">
    <source>
        <dbReference type="ARBA" id="ARBA00006890"/>
    </source>
</evidence>
<proteinExistence type="inferred from homology"/>
<evidence type="ECO:0000256" key="7">
    <source>
        <dbReference type="ARBA" id="ARBA00031959"/>
    </source>
</evidence>
<comment type="catalytic activity">
    <reaction evidence="9">
        <text>alpha-D-glucose 1-phosphate + UTP + H(+) = UDP-alpha-D-glucose + diphosphate</text>
        <dbReference type="Rhea" id="RHEA:19889"/>
        <dbReference type="ChEBI" id="CHEBI:15378"/>
        <dbReference type="ChEBI" id="CHEBI:33019"/>
        <dbReference type="ChEBI" id="CHEBI:46398"/>
        <dbReference type="ChEBI" id="CHEBI:58601"/>
        <dbReference type="ChEBI" id="CHEBI:58885"/>
        <dbReference type="EC" id="2.7.7.9"/>
    </reaction>
</comment>
<dbReference type="Proteomes" id="UP000247465">
    <property type="component" value="Chromosome"/>
</dbReference>